<reference evidence="3" key="1">
    <citation type="submission" date="2024-05" db="EMBL/GenBank/DDBJ databases">
        <authorList>
            <person name="Kim S."/>
            <person name="Heo J."/>
            <person name="Choi H."/>
            <person name="Choi Y."/>
            <person name="Kwon S.-W."/>
            <person name="Kim Y."/>
        </authorList>
    </citation>
    <scope>NUCLEOTIDE SEQUENCE</scope>
    <source>
        <strain evidence="3">KACC 23699</strain>
    </source>
</reference>
<gene>
    <name evidence="3" type="ORF">ABEG17_07025</name>
</gene>
<dbReference type="GO" id="GO:0006352">
    <property type="term" value="P:DNA-templated transcription initiation"/>
    <property type="evidence" value="ECO:0007669"/>
    <property type="project" value="InterPro"/>
</dbReference>
<feature type="domain" description="DUF6596" evidence="2">
    <location>
        <begin position="194"/>
        <end position="292"/>
    </location>
</feature>
<protein>
    <submittedName>
        <fullName evidence="3">DUF6596 domain-containing protein</fullName>
    </submittedName>
</protein>
<evidence type="ECO:0000313" key="3">
    <source>
        <dbReference type="EMBL" id="XBO45082.1"/>
    </source>
</evidence>
<proteinExistence type="predicted"/>
<feature type="domain" description="RNA polymerase sigma-70 region 2" evidence="1">
    <location>
        <begin position="26"/>
        <end position="85"/>
    </location>
</feature>
<evidence type="ECO:0000259" key="2">
    <source>
        <dbReference type="Pfam" id="PF20239"/>
    </source>
</evidence>
<dbReference type="PANTHER" id="PTHR47756">
    <property type="entry name" value="BLL6612 PROTEIN-RELATED"/>
    <property type="match status" value="1"/>
</dbReference>
<dbReference type="InterPro" id="IPR013325">
    <property type="entry name" value="RNA_pol_sigma_r2"/>
</dbReference>
<dbReference type="InterPro" id="IPR013324">
    <property type="entry name" value="RNA_pol_sigma_r3/r4-like"/>
</dbReference>
<evidence type="ECO:0000259" key="1">
    <source>
        <dbReference type="Pfam" id="PF04542"/>
    </source>
</evidence>
<dbReference type="SUPFAM" id="SSF88946">
    <property type="entry name" value="Sigma2 domain of RNA polymerase sigma factors"/>
    <property type="match status" value="1"/>
</dbReference>
<name>A0AAU7JXC8_9MICO</name>
<dbReference type="GO" id="GO:0003700">
    <property type="term" value="F:DNA-binding transcription factor activity"/>
    <property type="evidence" value="ECO:0007669"/>
    <property type="project" value="InterPro"/>
</dbReference>
<organism evidence="3">
    <name type="scientific">Pedococcus sp. KACC 23699</name>
    <dbReference type="NCBI Taxonomy" id="3149228"/>
    <lineage>
        <taxon>Bacteria</taxon>
        <taxon>Bacillati</taxon>
        <taxon>Actinomycetota</taxon>
        <taxon>Actinomycetes</taxon>
        <taxon>Micrococcales</taxon>
        <taxon>Intrasporangiaceae</taxon>
        <taxon>Pedococcus</taxon>
    </lineage>
</organism>
<dbReference type="SUPFAM" id="SSF88659">
    <property type="entry name" value="Sigma3 and sigma4 domains of RNA polymerase sigma factors"/>
    <property type="match status" value="1"/>
</dbReference>
<dbReference type="Gene3D" id="1.10.1740.10">
    <property type="match status" value="1"/>
</dbReference>
<dbReference type="RefSeq" id="WP_406832565.1">
    <property type="nucleotide sequence ID" value="NZ_CP157483.1"/>
</dbReference>
<accession>A0AAU7JXC8</accession>
<dbReference type="PANTHER" id="PTHR47756:SF2">
    <property type="entry name" value="BLL6612 PROTEIN"/>
    <property type="match status" value="1"/>
</dbReference>
<dbReference type="InterPro" id="IPR007627">
    <property type="entry name" value="RNA_pol_sigma70_r2"/>
</dbReference>
<sequence>MPAPPGSHDPHDPGDLLARVVREEWGRLVSLLLARFRRLDLVEDALADAVETAARRWPRDGVPDNPAGWLHTAARRRILDQFRAEAMVQRKVPLLVVEGEGAAERVGGVRADPGDLVEDDLLRLVLMCSHPALDPAAGSALTLRLVLGVGTADVARLFLVPEPTMAARITRAKKKIVAAGIPFAVPSAGELPERLDVVAQTAYLAFTAGYAPGSGPGAVRTELAGEAVRLVRVVLGLRPGEPVLTALLALMLLQHSRRDARVDDTGAIVLLPDQDRSRWHRDEVDEALALLASPVLTGPVTVQTAGYAVQARIAAEHATAPDAASTRWDHVVAHYDTLLALAPTPSAQLARAVAVAEAQGPRAGLALLDGLDDQLPHSHRLPAVRAELLSRAGDTQGAHAAYALAISRCANDAERSLLERRRAALDAAPG</sequence>
<dbReference type="InterPro" id="IPR046531">
    <property type="entry name" value="DUF6596"/>
</dbReference>
<dbReference type="AlphaFoldDB" id="A0AAU7JXC8"/>
<dbReference type="EMBL" id="CP157483">
    <property type="protein sequence ID" value="XBO45082.1"/>
    <property type="molecule type" value="Genomic_DNA"/>
</dbReference>
<dbReference type="Pfam" id="PF20239">
    <property type="entry name" value="DUF6596"/>
    <property type="match status" value="1"/>
</dbReference>
<dbReference type="Pfam" id="PF04542">
    <property type="entry name" value="Sigma70_r2"/>
    <property type="match status" value="1"/>
</dbReference>